<gene>
    <name evidence="4" type="ORF">MNBD_GAMMA18-1336</name>
</gene>
<keyword evidence="3 4" id="KW-0378">Hydrolase</keyword>
<organism evidence="4">
    <name type="scientific">hydrothermal vent metagenome</name>
    <dbReference type="NCBI Taxonomy" id="652676"/>
    <lineage>
        <taxon>unclassified sequences</taxon>
        <taxon>metagenomes</taxon>
        <taxon>ecological metagenomes</taxon>
    </lineage>
</organism>
<evidence type="ECO:0000256" key="3">
    <source>
        <dbReference type="ARBA" id="ARBA00022801"/>
    </source>
</evidence>
<reference evidence="4" key="1">
    <citation type="submission" date="2018-06" db="EMBL/GenBank/DDBJ databases">
        <authorList>
            <person name="Zhirakovskaya E."/>
        </authorList>
    </citation>
    <scope>NUCLEOTIDE SEQUENCE</scope>
</reference>
<accession>A0A3B0ZD64</accession>
<dbReference type="Gene3D" id="1.10.287.1040">
    <property type="entry name" value="Exonuclease VII, small subunit"/>
    <property type="match status" value="1"/>
</dbReference>
<evidence type="ECO:0000313" key="4">
    <source>
        <dbReference type="EMBL" id="VAW89501.1"/>
    </source>
</evidence>
<proteinExistence type="inferred from homology"/>
<keyword evidence="2" id="KW-0540">Nuclease</keyword>
<dbReference type="GO" id="GO:0006308">
    <property type="term" value="P:DNA catabolic process"/>
    <property type="evidence" value="ECO:0007669"/>
    <property type="project" value="InterPro"/>
</dbReference>
<keyword evidence="1" id="KW-0963">Cytoplasm</keyword>
<evidence type="ECO:0000256" key="2">
    <source>
        <dbReference type="ARBA" id="ARBA00022722"/>
    </source>
</evidence>
<dbReference type="HAMAP" id="MF_00337">
    <property type="entry name" value="Exonuc_7_S"/>
    <property type="match status" value="1"/>
</dbReference>
<dbReference type="NCBIfam" id="NF002140">
    <property type="entry name" value="PRK00977.1-4"/>
    <property type="match status" value="1"/>
</dbReference>
<dbReference type="PANTHER" id="PTHR34137">
    <property type="entry name" value="EXODEOXYRIBONUCLEASE 7 SMALL SUBUNIT"/>
    <property type="match status" value="1"/>
</dbReference>
<name>A0A3B0ZD64_9ZZZZ</name>
<dbReference type="NCBIfam" id="TIGR01280">
    <property type="entry name" value="xseB"/>
    <property type="match status" value="1"/>
</dbReference>
<dbReference type="PANTHER" id="PTHR34137:SF1">
    <property type="entry name" value="EXODEOXYRIBONUCLEASE 7 SMALL SUBUNIT"/>
    <property type="match status" value="1"/>
</dbReference>
<dbReference type="GO" id="GO:0005829">
    <property type="term" value="C:cytosol"/>
    <property type="evidence" value="ECO:0007669"/>
    <property type="project" value="TreeGrafter"/>
</dbReference>
<dbReference type="EC" id="3.1.11.6" evidence="4"/>
<dbReference type="InterPro" id="IPR037004">
    <property type="entry name" value="Exonuc_VII_ssu_sf"/>
</dbReference>
<dbReference type="SUPFAM" id="SSF116842">
    <property type="entry name" value="XseB-like"/>
    <property type="match status" value="1"/>
</dbReference>
<dbReference type="GO" id="GO:0008855">
    <property type="term" value="F:exodeoxyribonuclease VII activity"/>
    <property type="evidence" value="ECO:0007669"/>
    <property type="project" value="UniProtKB-EC"/>
</dbReference>
<protein>
    <submittedName>
        <fullName evidence="4">Exodeoxyribonuclease VII small subunit</fullName>
        <ecNumber evidence="4">3.1.11.6</ecNumber>
    </submittedName>
</protein>
<dbReference type="EMBL" id="UOFP01000275">
    <property type="protein sequence ID" value="VAW89501.1"/>
    <property type="molecule type" value="Genomic_DNA"/>
</dbReference>
<dbReference type="GO" id="GO:0009318">
    <property type="term" value="C:exodeoxyribonuclease VII complex"/>
    <property type="evidence" value="ECO:0007669"/>
    <property type="project" value="InterPro"/>
</dbReference>
<evidence type="ECO:0000256" key="1">
    <source>
        <dbReference type="ARBA" id="ARBA00022490"/>
    </source>
</evidence>
<dbReference type="AlphaFoldDB" id="A0A3B0ZD64"/>
<dbReference type="NCBIfam" id="NF002139">
    <property type="entry name" value="PRK00977.1-3"/>
    <property type="match status" value="1"/>
</dbReference>
<dbReference type="Pfam" id="PF02609">
    <property type="entry name" value="Exonuc_VII_S"/>
    <property type="match status" value="1"/>
</dbReference>
<sequence length="81" mass="9375">MPRKSTKINFESSIEELEKIVEQMESGEITLEESLKYFERGIELTRSCQQILSSAEQKVEILMQKNGQQQRVSFDSESTSE</sequence>
<dbReference type="InterPro" id="IPR003761">
    <property type="entry name" value="Exonuc_VII_S"/>
</dbReference>
<dbReference type="PIRSF" id="PIRSF006488">
    <property type="entry name" value="Exonuc_VII_S"/>
    <property type="match status" value="1"/>
</dbReference>